<dbReference type="EMBL" id="JASBWT010000007">
    <property type="protein sequence ID" value="KAJ9103197.1"/>
    <property type="molecule type" value="Genomic_DNA"/>
</dbReference>
<accession>A0ACC2VWG1</accession>
<sequence>MALRSDRLIRTLLISAIFLLGIYTLFIWTDSSVGISVKPFGLEFDFDYRYAYADEDEAVGSLLHPAEDTDSTGSNHALKPRSASERLIASGVGFCENWTVPADEEEVERREKESSCWKDGHYRQLKSFLDKAETDKSYSELSWHNELNKRNMKSLRSVFACLPYFGSQETLPEECHDNMLNVMVFQDWWWDMAVVGGSESGETVWLRTMVETFVEENYTFVNLNHHQYQNLVIVHNALPDIVTFIYARDTLALSCLSDPRCRSDFPPNTTAVTEIPMGQRGTIPSWKLFTVDYWGARPGDHGRSNFAYGIQPGEEMTFNPLGNEWTVAPFPYPGHTYIPLTLEKSCLQLGVVPHHRRKGEVTVLGKLYQYFYPHRMGLVPQDVWPPFQNATSLAPIANARALKETDVEQSTPPGLINKGPVPSANYTQQVANSKVLLTIGRPEISPSPYLALQVSPCRAAEESRRIADTPLNAGVWAFLSSCRISVIRLCQRVGIFTTLQHGPAAAIGPPYVYSYHMGDNEDMYAAVRAARDNPIERYIPDDMRHAHVRSEIMKLITTDWGARSREIEAERVDRGEPAQSLVKQHITERLFHLGVGRRMGADGELLETLANEK</sequence>
<evidence type="ECO:0000313" key="1">
    <source>
        <dbReference type="EMBL" id="KAJ9103197.1"/>
    </source>
</evidence>
<dbReference type="Proteomes" id="UP001227268">
    <property type="component" value="Unassembled WGS sequence"/>
</dbReference>
<evidence type="ECO:0000313" key="2">
    <source>
        <dbReference type="Proteomes" id="UP001227268"/>
    </source>
</evidence>
<organism evidence="1 2">
    <name type="scientific">Naganishia friedmannii</name>
    <dbReference type="NCBI Taxonomy" id="89922"/>
    <lineage>
        <taxon>Eukaryota</taxon>
        <taxon>Fungi</taxon>
        <taxon>Dikarya</taxon>
        <taxon>Basidiomycota</taxon>
        <taxon>Agaricomycotina</taxon>
        <taxon>Tremellomycetes</taxon>
        <taxon>Filobasidiales</taxon>
        <taxon>Filobasidiaceae</taxon>
        <taxon>Naganishia</taxon>
    </lineage>
</organism>
<keyword evidence="2" id="KW-1185">Reference proteome</keyword>
<protein>
    <submittedName>
        <fullName evidence="1">Uncharacterized protein</fullName>
    </submittedName>
</protein>
<comment type="caution">
    <text evidence="1">The sequence shown here is derived from an EMBL/GenBank/DDBJ whole genome shotgun (WGS) entry which is preliminary data.</text>
</comment>
<gene>
    <name evidence="1" type="ORF">QFC21_002620</name>
</gene>
<name>A0ACC2VWG1_9TREE</name>
<proteinExistence type="predicted"/>
<reference evidence="1" key="1">
    <citation type="submission" date="2023-04" db="EMBL/GenBank/DDBJ databases">
        <title>Draft Genome sequencing of Naganishia species isolated from polar environments using Oxford Nanopore Technology.</title>
        <authorList>
            <person name="Leo P."/>
            <person name="Venkateswaran K."/>
        </authorList>
    </citation>
    <scope>NUCLEOTIDE SEQUENCE</scope>
    <source>
        <strain evidence="1">MNA-CCFEE 5423</strain>
    </source>
</reference>